<dbReference type="EMBL" id="QURL01000002">
    <property type="protein sequence ID" value="RFC65059.1"/>
    <property type="molecule type" value="Genomic_DNA"/>
</dbReference>
<proteinExistence type="predicted"/>
<gene>
    <name evidence="1" type="ORF">DYI37_04120</name>
</gene>
<dbReference type="Proteomes" id="UP000264310">
    <property type="component" value="Unassembled WGS sequence"/>
</dbReference>
<accession>A0A371X744</accession>
<name>A0A371X744_9HYPH</name>
<evidence type="ECO:0000313" key="2">
    <source>
        <dbReference type="Proteomes" id="UP000264310"/>
    </source>
</evidence>
<protein>
    <submittedName>
        <fullName evidence="1">Uncharacterized protein</fullName>
    </submittedName>
</protein>
<sequence>MGLMAGIGRGRDAVRIADLKLGALFAAPGRRDRDGKGLGLSRREGIGVERCRFVPFLVIRRIRDRFIEEREVVLGFAVCRMFAFGVVRGIVCV</sequence>
<evidence type="ECO:0000313" key="1">
    <source>
        <dbReference type="EMBL" id="RFC65059.1"/>
    </source>
</evidence>
<comment type="caution">
    <text evidence="1">The sequence shown here is derived from an EMBL/GenBank/DDBJ whole genome shotgun (WGS) entry which is preliminary data.</text>
</comment>
<dbReference type="RefSeq" id="WP_116681957.1">
    <property type="nucleotide sequence ID" value="NZ_QURL01000002.1"/>
</dbReference>
<dbReference type="AlphaFoldDB" id="A0A371X744"/>
<keyword evidence="2" id="KW-1185">Reference proteome</keyword>
<organism evidence="1 2">
    <name type="scientific">Fulvimarina endophytica</name>
    <dbReference type="NCBI Taxonomy" id="2293836"/>
    <lineage>
        <taxon>Bacteria</taxon>
        <taxon>Pseudomonadati</taxon>
        <taxon>Pseudomonadota</taxon>
        <taxon>Alphaproteobacteria</taxon>
        <taxon>Hyphomicrobiales</taxon>
        <taxon>Aurantimonadaceae</taxon>
        <taxon>Fulvimarina</taxon>
    </lineage>
</organism>
<reference evidence="1 2" key="1">
    <citation type="submission" date="2018-08" db="EMBL/GenBank/DDBJ databases">
        <title>Fulvimarina sp. 85, whole genome shotgun sequence.</title>
        <authorList>
            <person name="Tuo L."/>
        </authorList>
    </citation>
    <scope>NUCLEOTIDE SEQUENCE [LARGE SCALE GENOMIC DNA]</scope>
    <source>
        <strain evidence="1 2">85</strain>
    </source>
</reference>